<gene>
    <name evidence="1" type="ORF">CTT34_02125</name>
</gene>
<dbReference type="OrthoDB" id="6125299at2"/>
<dbReference type="RefSeq" id="WP_159340842.1">
    <property type="nucleotide sequence ID" value="NZ_CP024621.1"/>
</dbReference>
<reference evidence="1 2" key="1">
    <citation type="submission" date="2017-10" db="EMBL/GenBank/DDBJ databases">
        <title>Coral associated bacteria.</title>
        <authorList>
            <person name="Wang X."/>
        </authorList>
    </citation>
    <scope>NUCLEOTIDE SEQUENCE [LARGE SCALE GENOMIC DNA]</scope>
    <source>
        <strain evidence="1 2">SCSIO 43005</strain>
    </source>
</reference>
<accession>A0A857GH65</accession>
<sequence length="144" mass="16430">MATSLLIQAQIHIVHGKSLIFPQPPVITVHSMVTTTLPAILRARDEKHELHQQALFLFKELKQILDDYTKPQARVTAKSMEQLVTQRSGKLSSAITLLVIWIVSVIRMGKGRTGRRSKSFENSNIHNYWGVLCKLLRSWRTMSI</sequence>
<proteinExistence type="predicted"/>
<dbReference type="AlphaFoldDB" id="A0A857GH65"/>
<evidence type="ECO:0000313" key="1">
    <source>
        <dbReference type="EMBL" id="QHD48575.1"/>
    </source>
</evidence>
<dbReference type="EMBL" id="CP024621">
    <property type="protein sequence ID" value="QHD48575.1"/>
    <property type="molecule type" value="Genomic_DNA"/>
</dbReference>
<dbReference type="KEGG" id="hmd:CTT34_02125"/>
<protein>
    <submittedName>
        <fullName evidence="1">Uncharacterized protein</fullName>
    </submittedName>
</protein>
<organism evidence="1 2">
    <name type="scientific">Vreelandella aquamarina</name>
    <dbReference type="NCBI Taxonomy" id="77097"/>
    <lineage>
        <taxon>Bacteria</taxon>
        <taxon>Pseudomonadati</taxon>
        <taxon>Pseudomonadota</taxon>
        <taxon>Gammaproteobacteria</taxon>
        <taxon>Oceanospirillales</taxon>
        <taxon>Halomonadaceae</taxon>
        <taxon>Vreelandella</taxon>
    </lineage>
</organism>
<name>A0A857GH65_9GAMM</name>
<dbReference type="Proteomes" id="UP000463949">
    <property type="component" value="Chromosome"/>
</dbReference>
<evidence type="ECO:0000313" key="2">
    <source>
        <dbReference type="Proteomes" id="UP000463949"/>
    </source>
</evidence>